<dbReference type="GeneID" id="22112950"/>
<name>A0A088FV44_9CAUD</name>
<dbReference type="Proteomes" id="UP000029362">
    <property type="component" value="Segment"/>
</dbReference>
<proteinExistence type="predicted"/>
<evidence type="ECO:0000313" key="1">
    <source>
        <dbReference type="EMBL" id="AIM50544.1"/>
    </source>
</evidence>
<reference evidence="2" key="1">
    <citation type="submission" date="2014-12" db="EMBL/GenBank/DDBJ databases">
        <authorList>
            <person name="Lv M."/>
            <person name="Lei L."/>
        </authorList>
    </citation>
    <scope>NUCLEOTIDE SEQUENCE [LARGE SCALE GENOMIC DNA]</scope>
</reference>
<dbReference type="EMBL" id="KM360178">
    <property type="protein sequence ID" value="AIM50544.1"/>
    <property type="molecule type" value="Genomic_DNA"/>
</dbReference>
<sequence length="77" mass="8986">MRPVLWAHCYYEAITMDERTERLHNIMAEHGLTCRDVGRLLGRTEQTVLIWRCKGGKVIPTHQLELLELKLNAQAEK</sequence>
<dbReference type="RefSeq" id="YP_009100009.1">
    <property type="nucleotide sequence ID" value="NC_025430.1"/>
</dbReference>
<keyword evidence="2" id="KW-1185">Reference proteome</keyword>
<organism evidence="1 2">
    <name type="scientific">Escherichia phage vB_EcoM-ep3</name>
    <dbReference type="NCBI Taxonomy" id="1541883"/>
    <lineage>
        <taxon>Viruses</taxon>
        <taxon>Duplodnaviria</taxon>
        <taxon>Heunggongvirae</taxon>
        <taxon>Uroviricota</taxon>
        <taxon>Caudoviricetes</taxon>
        <taxon>Iiscvirinae</taxon>
        <taxon>Jilinvirus</taxon>
        <taxon>Jilinvirus ep3</taxon>
    </lineage>
</organism>
<dbReference type="KEGG" id="vg:22112950"/>
<evidence type="ECO:0000313" key="2">
    <source>
        <dbReference type="Proteomes" id="UP000029362"/>
    </source>
</evidence>
<reference evidence="1 2" key="2">
    <citation type="journal article" date="2015" name="Virus Genes">
        <title>Genome sequencing and analysis of an Escherichia coli phage vB_EcoM-ep3 with a novel lysin, Lysep3.</title>
        <authorList>
            <person name="Lv M."/>
            <person name="Wang S."/>
            <person name="Yan G."/>
            <person name="Sun C."/>
            <person name="Feng X."/>
            <person name="Gu J."/>
            <person name="Han W."/>
            <person name="Lei L."/>
        </authorList>
    </citation>
    <scope>NUCLEOTIDE SEQUENCE [LARGE SCALE GENOMIC DNA]</scope>
</reference>
<accession>A0A088FV44</accession>
<gene>
    <name evidence="1" type="ORF">ep3_0014</name>
</gene>
<dbReference type="OrthoDB" id="24907at10239"/>
<protein>
    <submittedName>
        <fullName evidence="1">Uncharacterized protein</fullName>
    </submittedName>
</protein>